<comment type="caution">
    <text evidence="1">The sequence shown here is derived from an EMBL/GenBank/DDBJ whole genome shotgun (WGS) entry which is preliminary data.</text>
</comment>
<sequence length="100" mass="10692">MKSPRRRVCCPAEKYRDGDFPTDGKAEAIQGLKRSPLWRRRLKIAATGYGSPAPSGHAIKFVSLVGILLGHSGQSKGTADIEAANSRPASATFSTASLFF</sequence>
<keyword evidence="2" id="KW-1185">Reference proteome</keyword>
<organism evidence="1 2">
    <name type="scientific">Paraphaeosphaeria minitans</name>
    <dbReference type="NCBI Taxonomy" id="565426"/>
    <lineage>
        <taxon>Eukaryota</taxon>
        <taxon>Fungi</taxon>
        <taxon>Dikarya</taxon>
        <taxon>Ascomycota</taxon>
        <taxon>Pezizomycotina</taxon>
        <taxon>Dothideomycetes</taxon>
        <taxon>Pleosporomycetidae</taxon>
        <taxon>Pleosporales</taxon>
        <taxon>Massarineae</taxon>
        <taxon>Didymosphaeriaceae</taxon>
        <taxon>Paraphaeosphaeria</taxon>
    </lineage>
</organism>
<dbReference type="Proteomes" id="UP000756921">
    <property type="component" value="Unassembled WGS sequence"/>
</dbReference>
<name>A0A9P6GHM5_9PLEO</name>
<evidence type="ECO:0000313" key="1">
    <source>
        <dbReference type="EMBL" id="KAF9735872.1"/>
    </source>
</evidence>
<proteinExistence type="predicted"/>
<dbReference type="EMBL" id="WJXW01000005">
    <property type="protein sequence ID" value="KAF9735872.1"/>
    <property type="molecule type" value="Genomic_DNA"/>
</dbReference>
<accession>A0A9P6GHM5</accession>
<protein>
    <submittedName>
        <fullName evidence="1">Uncharacterized protein</fullName>
    </submittedName>
</protein>
<evidence type="ECO:0000313" key="2">
    <source>
        <dbReference type="Proteomes" id="UP000756921"/>
    </source>
</evidence>
<reference evidence="1" key="1">
    <citation type="journal article" date="2020" name="Mol. Plant Microbe Interact.">
        <title>Genome Sequence of the Biocontrol Agent Coniothyrium minitans strain Conio (IMI 134523).</title>
        <authorList>
            <person name="Patel D."/>
            <person name="Shittu T.A."/>
            <person name="Baroncelli R."/>
            <person name="Muthumeenakshi S."/>
            <person name="Osborne T.H."/>
            <person name="Janganan T.K."/>
            <person name="Sreenivasaprasad S."/>
        </authorList>
    </citation>
    <scope>NUCLEOTIDE SEQUENCE</scope>
    <source>
        <strain evidence="1">Conio</strain>
    </source>
</reference>
<gene>
    <name evidence="1" type="ORF">PMIN01_05787</name>
</gene>
<dbReference type="AlphaFoldDB" id="A0A9P6GHM5"/>